<name>A0A8J2WW03_9STRA</name>
<evidence type="ECO:0000313" key="7">
    <source>
        <dbReference type="EMBL" id="CAH0369579.1"/>
    </source>
</evidence>
<dbReference type="InterPro" id="IPR013057">
    <property type="entry name" value="AA_transpt_TM"/>
</dbReference>
<evidence type="ECO:0000259" key="6">
    <source>
        <dbReference type="Pfam" id="PF01490"/>
    </source>
</evidence>
<accession>A0A8J2WW03</accession>
<feature type="domain" description="Amino acid transporter transmembrane" evidence="6">
    <location>
        <begin position="36"/>
        <end position="430"/>
    </location>
</feature>
<keyword evidence="8" id="KW-1185">Reference proteome</keyword>
<protein>
    <recommendedName>
        <fullName evidence="6">Amino acid transporter transmembrane domain-containing protein</fullName>
    </recommendedName>
</protein>
<evidence type="ECO:0000313" key="8">
    <source>
        <dbReference type="Proteomes" id="UP000789595"/>
    </source>
</evidence>
<comment type="caution">
    <text evidence="7">The sequence shown here is derived from an EMBL/GenBank/DDBJ whole genome shotgun (WGS) entry which is preliminary data.</text>
</comment>
<comment type="subcellular location">
    <subcellularLocation>
        <location evidence="1">Membrane</location>
        <topology evidence="1">Multi-pass membrane protein</topology>
    </subcellularLocation>
</comment>
<gene>
    <name evidence="7" type="ORF">PECAL_2P27060</name>
</gene>
<sequence>MAPLSNRRDSLLGPKPDPGVKASYAQMLSLALMLSLGVGLMALPNEISNTGTVPYAILFVCVVSGMNWSMLALLRAKAAVEERGIKVQSYRDLGYDFLGGDHGSRAVDWCVVGFQFGVCASYFSFMTSTLHTLWPHGPSETSFTVVLVPIVGVPCALKHLKDLGTVAQVATVTYAFSLCTVGFYAIHRLVVKGHVYNTQPFSGSPWGLIGLLGSLCYAFEGIPSTLCQMSNALAEPERAPELVTTSLVGLAIIFTATGYVCNFAYQDPANPITVSLIDEFGISGLPAAANWLVVISVALKFPMQFFPMAQQLEHALEIDRYVCKRDDEESTRLLPSEQTFIGERDGDRWSVAFRAMLVVLAALTALVVNDLTTIINVVGIVFGPSLGFIFPCYFDLICVRRRAYDRTKLEVAISIVVLCVAVAATFLGFGQQVVGLVRAYINGSDDDRR</sequence>
<evidence type="ECO:0000256" key="1">
    <source>
        <dbReference type="ARBA" id="ARBA00004141"/>
    </source>
</evidence>
<dbReference type="Pfam" id="PF01490">
    <property type="entry name" value="Aa_trans"/>
    <property type="match status" value="1"/>
</dbReference>
<dbReference type="Proteomes" id="UP000789595">
    <property type="component" value="Unassembled WGS sequence"/>
</dbReference>
<feature type="transmembrane region" description="Helical" evidence="5">
    <location>
        <begin position="24"/>
        <end position="43"/>
    </location>
</feature>
<feature type="transmembrane region" description="Helical" evidence="5">
    <location>
        <begin position="374"/>
        <end position="399"/>
    </location>
</feature>
<dbReference type="EMBL" id="CAKKNE010000002">
    <property type="protein sequence ID" value="CAH0369579.1"/>
    <property type="molecule type" value="Genomic_DNA"/>
</dbReference>
<keyword evidence="3 5" id="KW-1133">Transmembrane helix</keyword>
<keyword evidence="4 5" id="KW-0472">Membrane</keyword>
<feature type="transmembrane region" description="Helical" evidence="5">
    <location>
        <begin position="351"/>
        <end position="368"/>
    </location>
</feature>
<dbReference type="PANTHER" id="PTHR22950:SF681">
    <property type="entry name" value="SH2 DOMAIN-CONTAINING PROTEIN"/>
    <property type="match status" value="1"/>
</dbReference>
<proteinExistence type="predicted"/>
<feature type="transmembrane region" description="Helical" evidence="5">
    <location>
        <begin position="239"/>
        <end position="260"/>
    </location>
</feature>
<dbReference type="GO" id="GO:0016020">
    <property type="term" value="C:membrane"/>
    <property type="evidence" value="ECO:0007669"/>
    <property type="project" value="UniProtKB-SubCell"/>
</dbReference>
<evidence type="ECO:0000256" key="5">
    <source>
        <dbReference type="SAM" id="Phobius"/>
    </source>
</evidence>
<dbReference type="AlphaFoldDB" id="A0A8J2WW03"/>
<dbReference type="Gene3D" id="1.20.1740.10">
    <property type="entry name" value="Amino acid/polyamine transporter I"/>
    <property type="match status" value="1"/>
</dbReference>
<dbReference type="PANTHER" id="PTHR22950">
    <property type="entry name" value="AMINO ACID TRANSPORTER"/>
    <property type="match status" value="1"/>
</dbReference>
<evidence type="ECO:0000256" key="2">
    <source>
        <dbReference type="ARBA" id="ARBA00022692"/>
    </source>
</evidence>
<dbReference type="OrthoDB" id="1684102at2759"/>
<feature type="transmembrane region" description="Helical" evidence="5">
    <location>
        <begin position="411"/>
        <end position="430"/>
    </location>
</feature>
<keyword evidence="2 5" id="KW-0812">Transmembrane</keyword>
<organism evidence="7 8">
    <name type="scientific">Pelagomonas calceolata</name>
    <dbReference type="NCBI Taxonomy" id="35677"/>
    <lineage>
        <taxon>Eukaryota</taxon>
        <taxon>Sar</taxon>
        <taxon>Stramenopiles</taxon>
        <taxon>Ochrophyta</taxon>
        <taxon>Pelagophyceae</taxon>
        <taxon>Pelagomonadales</taxon>
        <taxon>Pelagomonadaceae</taxon>
        <taxon>Pelagomonas</taxon>
    </lineage>
</organism>
<feature type="transmembrane region" description="Helical" evidence="5">
    <location>
        <begin position="166"/>
        <end position="186"/>
    </location>
</feature>
<dbReference type="GO" id="GO:0015179">
    <property type="term" value="F:L-amino acid transmembrane transporter activity"/>
    <property type="evidence" value="ECO:0007669"/>
    <property type="project" value="TreeGrafter"/>
</dbReference>
<evidence type="ECO:0000256" key="3">
    <source>
        <dbReference type="ARBA" id="ARBA00022989"/>
    </source>
</evidence>
<reference evidence="7" key="1">
    <citation type="submission" date="2021-11" db="EMBL/GenBank/DDBJ databases">
        <authorList>
            <consortium name="Genoscope - CEA"/>
            <person name="William W."/>
        </authorList>
    </citation>
    <scope>NUCLEOTIDE SEQUENCE</scope>
</reference>
<feature type="transmembrane region" description="Helical" evidence="5">
    <location>
        <begin position="55"/>
        <end position="74"/>
    </location>
</feature>
<evidence type="ECO:0000256" key="4">
    <source>
        <dbReference type="ARBA" id="ARBA00023136"/>
    </source>
</evidence>
<feature type="transmembrane region" description="Helical" evidence="5">
    <location>
        <begin position="206"/>
        <end position="227"/>
    </location>
</feature>